<evidence type="ECO:0000313" key="15">
    <source>
        <dbReference type="Proteomes" id="UP000283841"/>
    </source>
</evidence>
<dbReference type="GO" id="GO:0003712">
    <property type="term" value="F:transcription coregulator activity"/>
    <property type="evidence" value="ECO:0007669"/>
    <property type="project" value="InterPro"/>
</dbReference>
<sequence length="1576" mass="173712">MIPHTSAGVQPWAHQIRTLGSHNAGGPDGVNAADRAVSAAEKLPGAVSMPQNDQTVIDLTSGESAVQENERPTKRQKLDVATGPNVRSAEGKGVSSPAAWRSAPLAHRARPAWSFQELVSETYAGNPATGNDARNSSSPLPFPVRPWKYTPLRQGSNTGGSREASPERQVQTTPYHLETPSVAPVLKGEKVADFSPWTGNHPEDVLNEQAAKQGHYDRTQVSQNESNTARPSLYAQLRHRSGLQVLSSVFAAALEKRQTSSKLSAASTFKPPPRVTLTDNKREAWLRDLANPNVPLRRLSRTIPHGVRGKLLLDQCLSKSIPIGRAVWLAKCVGANEIRAFKRKGTSGTLALGLEVKWIRDWTMNVHLFIEGVISGCREPEWKAKIAYAVRLTARLYFEHLLDQDQHLDWFLSSLEMASLDRLPIWLMVLGVYWGSIVPFRRRGRKLMEILLEKLRHISQTGQEILLEPMSHRLSHLIRKLVYEQSSSAVIPRSWDKYRNILSSCLATNSGDEAVFQALVDRNSYLQCCKGPGNVSQRSPLRQIITSLDSACSTYDINTASEACLSVIDDKEALIARVLEWCSTSFRQGLVRVYIAIRLLRKWRRSGVDTDHHIFSFLSNAKGKVGLHMDNVYHVVSELVRSQTFSVGRYLQWLIAKGIVDSHQENEHKEVCLYIELLRHIPVGRLPEHVCSLRNTLMLRAGFPPSEEGSIIDALRSLIRRLLPEIFGSDTRTNTDSTDNKMLFNQTHAVRSEIGQWIRSGVSRRSRNTTARGYHGHRSSHPDEVTFLTPDEFYTIRGIMEIFGDLSILADILNDAANSDNIIVLASVVDTLNYHFDSFTVIGAMMDLWRASVDAWSRVKSAGLSTRELVYSLVELGLRLPTEASTVAILRHELFRLDCRSTLAASSPVSDHMVDTISSEKWTSNEDLDQLLSSATGMEESMLATIFGNLCRRLEFIGSADGHLPLDDTCRHLVQLRSFNSKLFDTLLIRWIGQVLKSTPRPRLSKVLVPLVGVGCVSLKGFFALARKMLQLESSAAIPDAVELRLELLELLCPLSPTQRDTLNLVAYRFAIAQQEFLTKNADEILDLIRDTGDSFVAYANSDSMKGTLLSFHACSIPLLCHLLVRNPQSVVERCVQKLRGESRSTTNAVQKALNLLLGFNDKSDSALIEAEDALKAANDFSLPFCQMKLQLLFNAESGEGMKNGIIDVIFRAAVADIQARRSNWVDLVVTMSIEAVQQIRQRAERGFFSVALSDCSVGEPQVDEHSAQDIARVYLTIVEELAYSIPDTGVPSIAPLLTEKTSILLNKIVALQNSVRNLSRNEGALETDQIEPTLSTFGRHSAFWITALLRMTIIHCSAFTGSSAAGKPSILDQTRLLIAICIIATSQPPSGPVSESQAAACLPGQQRGQSLKGLQAYAFDVAACLVDVLPEDVRQHCARFLKERCPSSLHVRNNPRLLYLLGPVADLGTFTQSQAAAGSPPATSGPASTPSSSSNLGTGTPAGLQSSSPAMAFAGPFEDPSHPANRLRIQNRGRVVGAYPFRPWEMLEGAAPVLGVNDTAVALGFFSARKTTELQ</sequence>
<dbReference type="InterPro" id="IPR019035">
    <property type="entry name" value="Mediator_Med12"/>
</dbReference>
<dbReference type="VEuPathDB" id="FungiDB:C8Q69DRAFT_511386"/>
<dbReference type="STRING" id="264951.A0A443I4B8"/>
<evidence type="ECO:0000256" key="8">
    <source>
        <dbReference type="ARBA" id="ARBA00023163"/>
    </source>
</evidence>
<dbReference type="GO" id="GO:0016592">
    <property type="term" value="C:mediator complex"/>
    <property type="evidence" value="ECO:0007669"/>
    <property type="project" value="InterPro"/>
</dbReference>
<dbReference type="Proteomes" id="UP000283841">
    <property type="component" value="Unassembled WGS sequence"/>
</dbReference>
<reference evidence="14 15" key="1">
    <citation type="journal article" date="2018" name="Front. Microbiol.">
        <title>Genomic and genetic insights into a cosmopolitan fungus, Paecilomyces variotii (Eurotiales).</title>
        <authorList>
            <person name="Urquhart A.S."/>
            <person name="Mondo S.J."/>
            <person name="Makela M.R."/>
            <person name="Hane J.K."/>
            <person name="Wiebenga A."/>
            <person name="He G."/>
            <person name="Mihaltcheva S."/>
            <person name="Pangilinan J."/>
            <person name="Lipzen A."/>
            <person name="Barry K."/>
            <person name="de Vries R.P."/>
            <person name="Grigoriev I.V."/>
            <person name="Idnurm A."/>
        </authorList>
    </citation>
    <scope>NUCLEOTIDE SEQUENCE [LARGE SCALE GENOMIC DNA]</scope>
    <source>
        <strain evidence="14 15">CBS 101075</strain>
    </source>
</reference>
<evidence type="ECO:0000256" key="6">
    <source>
        <dbReference type="ARBA" id="ARBA00023015"/>
    </source>
</evidence>
<dbReference type="InterPro" id="IPR057344">
    <property type="entry name" value="ARM_SRB8"/>
</dbReference>
<evidence type="ECO:0000256" key="3">
    <source>
        <dbReference type="ARBA" id="ARBA00011629"/>
    </source>
</evidence>
<evidence type="ECO:0000313" key="14">
    <source>
        <dbReference type="EMBL" id="RWQ98861.1"/>
    </source>
</evidence>
<feature type="compositionally biased region" description="Polar residues" evidence="12">
    <location>
        <begin position="128"/>
        <end position="139"/>
    </location>
</feature>
<gene>
    <name evidence="14" type="ORF">C8Q69DRAFT_511386</name>
</gene>
<dbReference type="GeneID" id="39602539"/>
<comment type="subunit">
    <text evidence="3">Component of the SRB8-11 complex, which itself associates with the Mediator complex.</text>
</comment>
<evidence type="ECO:0000256" key="7">
    <source>
        <dbReference type="ARBA" id="ARBA00023159"/>
    </source>
</evidence>
<feature type="compositionally biased region" description="Basic and acidic residues" evidence="12">
    <location>
        <begin position="68"/>
        <end position="78"/>
    </location>
</feature>
<proteinExistence type="inferred from homology"/>
<accession>A0A443I4B8</accession>
<keyword evidence="8" id="KW-0804">Transcription</keyword>
<comment type="subcellular location">
    <subcellularLocation>
        <location evidence="1">Nucleus</location>
    </subcellularLocation>
</comment>
<organism evidence="14 15">
    <name type="scientific">Byssochlamys spectabilis</name>
    <name type="common">Paecilomyces variotii</name>
    <dbReference type="NCBI Taxonomy" id="264951"/>
    <lineage>
        <taxon>Eukaryota</taxon>
        <taxon>Fungi</taxon>
        <taxon>Dikarya</taxon>
        <taxon>Ascomycota</taxon>
        <taxon>Pezizomycotina</taxon>
        <taxon>Eurotiomycetes</taxon>
        <taxon>Eurotiomycetidae</taxon>
        <taxon>Eurotiales</taxon>
        <taxon>Thermoascaceae</taxon>
        <taxon>Paecilomyces</taxon>
    </lineage>
</organism>
<keyword evidence="5" id="KW-0678">Repressor</keyword>
<dbReference type="SMART" id="SM01281">
    <property type="entry name" value="Med12"/>
    <property type="match status" value="1"/>
</dbReference>
<keyword evidence="9" id="KW-0539">Nucleus</keyword>
<dbReference type="GO" id="GO:0006357">
    <property type="term" value="P:regulation of transcription by RNA polymerase II"/>
    <property type="evidence" value="ECO:0007669"/>
    <property type="project" value="InterPro"/>
</dbReference>
<dbReference type="Pfam" id="PF09497">
    <property type="entry name" value="Med12"/>
    <property type="match status" value="1"/>
</dbReference>
<dbReference type="PANTHER" id="PTHR46567">
    <property type="entry name" value="MEDIATOR OF RNA POLYMERASE II TRANSCRIPTION SUBUNIT 12"/>
    <property type="match status" value="1"/>
</dbReference>
<evidence type="ECO:0000256" key="12">
    <source>
        <dbReference type="SAM" id="MobiDB-lite"/>
    </source>
</evidence>
<comment type="function">
    <text evidence="10">Component of the SRB8-11 complex. The SRB8-11 complex is a regulatory module of the Mediator complex which is itself involved in regulation of basal and activated RNA polymerase II-dependent transcription. The SRB8-11 complex may be involved in the transcriptional repression of a subset of genes regulated by Mediator. It may inhibit the association of the Mediator complex with RNA polymerase II to form the holoenzyme complex.</text>
</comment>
<dbReference type="RefSeq" id="XP_028488506.1">
    <property type="nucleotide sequence ID" value="XM_028633262.1"/>
</dbReference>
<feature type="compositionally biased region" description="Low complexity" evidence="12">
    <location>
        <begin position="1475"/>
        <end position="1502"/>
    </location>
</feature>
<protein>
    <recommendedName>
        <fullName evidence="4">Mediator of RNA polymerase II transcription subunit 12</fullName>
    </recommendedName>
    <alternativeName>
        <fullName evidence="11">Mediator complex subunit 12</fullName>
    </alternativeName>
</protein>
<comment type="similarity">
    <text evidence="2">Belongs to the Mediator complex subunit 12 family.</text>
</comment>
<comment type="caution">
    <text evidence="14">The sequence shown here is derived from an EMBL/GenBank/DDBJ whole genome shotgun (WGS) entry which is preliminary data.</text>
</comment>
<evidence type="ECO:0000256" key="4">
    <source>
        <dbReference type="ARBA" id="ARBA00019622"/>
    </source>
</evidence>
<dbReference type="EMBL" id="RCNU01000001">
    <property type="protein sequence ID" value="RWQ98861.1"/>
    <property type="molecule type" value="Genomic_DNA"/>
</dbReference>
<evidence type="ECO:0000256" key="10">
    <source>
        <dbReference type="ARBA" id="ARBA00025661"/>
    </source>
</evidence>
<keyword evidence="15" id="KW-1185">Reference proteome</keyword>
<dbReference type="Pfam" id="PF25326">
    <property type="entry name" value="ARM_SRB8"/>
    <property type="match status" value="1"/>
</dbReference>
<feature type="region of interest" description="Disordered" evidence="12">
    <location>
        <begin position="124"/>
        <end position="184"/>
    </location>
</feature>
<feature type="domain" description="Mediator complex subunit Med12" evidence="13">
    <location>
        <begin position="268"/>
        <end position="331"/>
    </location>
</feature>
<evidence type="ECO:0000259" key="13">
    <source>
        <dbReference type="SMART" id="SM01281"/>
    </source>
</evidence>
<keyword evidence="7" id="KW-0010">Activator</keyword>
<evidence type="ECO:0000256" key="11">
    <source>
        <dbReference type="ARBA" id="ARBA00032010"/>
    </source>
</evidence>
<feature type="region of interest" description="Disordered" evidence="12">
    <location>
        <begin position="62"/>
        <end position="99"/>
    </location>
</feature>
<evidence type="ECO:0000256" key="9">
    <source>
        <dbReference type="ARBA" id="ARBA00023242"/>
    </source>
</evidence>
<dbReference type="PANTHER" id="PTHR46567:SF1">
    <property type="entry name" value="MEDIATOR OF RNA POLYMERASE II TRANSCRIPTION SUBUNIT 12"/>
    <property type="match status" value="1"/>
</dbReference>
<evidence type="ECO:0000256" key="5">
    <source>
        <dbReference type="ARBA" id="ARBA00022491"/>
    </source>
</evidence>
<name>A0A443I4B8_BYSSP</name>
<feature type="region of interest" description="Disordered" evidence="12">
    <location>
        <begin position="1475"/>
        <end position="1527"/>
    </location>
</feature>
<evidence type="ECO:0000256" key="2">
    <source>
        <dbReference type="ARBA" id="ARBA00010289"/>
    </source>
</evidence>
<keyword evidence="6" id="KW-0805">Transcription regulation</keyword>
<evidence type="ECO:0000256" key="1">
    <source>
        <dbReference type="ARBA" id="ARBA00004123"/>
    </source>
</evidence>